<protein>
    <submittedName>
        <fullName evidence="3">Alba domain-containing protein</fullName>
    </submittedName>
</protein>
<dbReference type="OrthoDB" id="265044at2759"/>
<sequence length="87" mass="10064">MQYDKFQIFEATARAFTNRLSADVRYLEVSAKCNIRVTEIFRTLLELSGFPRCKVGQVIISIAKLPCLCELLFMIAFLKRLGRDDEK</sequence>
<accession>A0A3P7Y438</accession>
<organism evidence="2 3">
    <name type="scientific">Heligmosomoides polygyrus</name>
    <name type="common">Parasitic roundworm</name>
    <dbReference type="NCBI Taxonomy" id="6339"/>
    <lineage>
        <taxon>Eukaryota</taxon>
        <taxon>Metazoa</taxon>
        <taxon>Ecdysozoa</taxon>
        <taxon>Nematoda</taxon>
        <taxon>Chromadorea</taxon>
        <taxon>Rhabditida</taxon>
        <taxon>Rhabditina</taxon>
        <taxon>Rhabditomorpha</taxon>
        <taxon>Strongyloidea</taxon>
        <taxon>Heligmosomidae</taxon>
        <taxon>Heligmosomoides</taxon>
    </lineage>
</organism>
<reference evidence="1 2" key="1">
    <citation type="submission" date="2018-11" db="EMBL/GenBank/DDBJ databases">
        <authorList>
            <consortium name="Pathogen Informatics"/>
        </authorList>
    </citation>
    <scope>NUCLEOTIDE SEQUENCE [LARGE SCALE GENOMIC DNA]</scope>
</reference>
<keyword evidence="2" id="KW-1185">Reference proteome</keyword>
<dbReference type="WBParaSite" id="HPBE_0000320701-mRNA-1">
    <property type="protein sequence ID" value="HPBE_0000320701-mRNA-1"/>
    <property type="gene ID" value="HPBE_0000320701"/>
</dbReference>
<name>A0A183FAL5_HELPZ</name>
<evidence type="ECO:0000313" key="3">
    <source>
        <dbReference type="WBParaSite" id="HPBE_0000320701-mRNA-1"/>
    </source>
</evidence>
<gene>
    <name evidence="1" type="ORF">HPBE_LOCUS3208</name>
</gene>
<accession>A0A183FAL5</accession>
<dbReference type="Proteomes" id="UP000050761">
    <property type="component" value="Unassembled WGS sequence"/>
</dbReference>
<dbReference type="EMBL" id="UZAH01007054">
    <property type="protein sequence ID" value="VDO32125.1"/>
    <property type="molecule type" value="Genomic_DNA"/>
</dbReference>
<evidence type="ECO:0000313" key="1">
    <source>
        <dbReference type="EMBL" id="VDO32125.1"/>
    </source>
</evidence>
<proteinExistence type="predicted"/>
<dbReference type="AlphaFoldDB" id="A0A183FAL5"/>
<reference evidence="3" key="2">
    <citation type="submission" date="2019-09" db="UniProtKB">
        <authorList>
            <consortium name="WormBaseParasite"/>
        </authorList>
    </citation>
    <scope>IDENTIFICATION</scope>
</reference>
<evidence type="ECO:0000313" key="2">
    <source>
        <dbReference type="Proteomes" id="UP000050761"/>
    </source>
</evidence>